<dbReference type="EMBL" id="ML976049">
    <property type="protein sequence ID" value="KAF1941335.1"/>
    <property type="molecule type" value="Genomic_DNA"/>
</dbReference>
<dbReference type="AlphaFoldDB" id="A0A6A5SL14"/>
<dbReference type="OrthoDB" id="3767457at2759"/>
<proteinExistence type="predicted"/>
<accession>A0A6A5SL14</accession>
<name>A0A6A5SL14_9PLEO</name>
<evidence type="ECO:0000313" key="1">
    <source>
        <dbReference type="EMBL" id="KAF1941335.1"/>
    </source>
</evidence>
<keyword evidence="2" id="KW-1185">Reference proteome</keyword>
<organism evidence="1 2">
    <name type="scientific">Clathrospora elynae</name>
    <dbReference type="NCBI Taxonomy" id="706981"/>
    <lineage>
        <taxon>Eukaryota</taxon>
        <taxon>Fungi</taxon>
        <taxon>Dikarya</taxon>
        <taxon>Ascomycota</taxon>
        <taxon>Pezizomycotina</taxon>
        <taxon>Dothideomycetes</taxon>
        <taxon>Pleosporomycetidae</taxon>
        <taxon>Pleosporales</taxon>
        <taxon>Diademaceae</taxon>
        <taxon>Clathrospora</taxon>
    </lineage>
</organism>
<protein>
    <submittedName>
        <fullName evidence="1">Uncharacterized protein</fullName>
    </submittedName>
</protein>
<dbReference type="Proteomes" id="UP000800038">
    <property type="component" value="Unassembled WGS sequence"/>
</dbReference>
<evidence type="ECO:0000313" key="2">
    <source>
        <dbReference type="Proteomes" id="UP000800038"/>
    </source>
</evidence>
<sequence>MEKNIEAPLQMSARSSSGSIYAGTFSPASTSSTTTPSPRPDSRKLNVYLDLLTDLAVDVLNPAAYNRRCTSGLLAVDKLAKVQDRINKYLAKFTDYDFTVCHERRQIVGLDGSSATGGVGVYVVQITVMQTLMRMIETTLALSHERVAWPVLKLDDGMKVDVQRVSYEEVDDLVFRGKRRGEVWGGETSGRDKDAVVV</sequence>
<reference evidence="1" key="1">
    <citation type="journal article" date="2020" name="Stud. Mycol.">
        <title>101 Dothideomycetes genomes: a test case for predicting lifestyles and emergence of pathogens.</title>
        <authorList>
            <person name="Haridas S."/>
            <person name="Albert R."/>
            <person name="Binder M."/>
            <person name="Bloem J."/>
            <person name="Labutti K."/>
            <person name="Salamov A."/>
            <person name="Andreopoulos B."/>
            <person name="Baker S."/>
            <person name="Barry K."/>
            <person name="Bills G."/>
            <person name="Bluhm B."/>
            <person name="Cannon C."/>
            <person name="Castanera R."/>
            <person name="Culley D."/>
            <person name="Daum C."/>
            <person name="Ezra D."/>
            <person name="Gonzalez J."/>
            <person name="Henrissat B."/>
            <person name="Kuo A."/>
            <person name="Liang C."/>
            <person name="Lipzen A."/>
            <person name="Lutzoni F."/>
            <person name="Magnuson J."/>
            <person name="Mondo S."/>
            <person name="Nolan M."/>
            <person name="Ohm R."/>
            <person name="Pangilinan J."/>
            <person name="Park H.-J."/>
            <person name="Ramirez L."/>
            <person name="Alfaro M."/>
            <person name="Sun H."/>
            <person name="Tritt A."/>
            <person name="Yoshinaga Y."/>
            <person name="Zwiers L.-H."/>
            <person name="Turgeon B."/>
            <person name="Goodwin S."/>
            <person name="Spatafora J."/>
            <person name="Crous P."/>
            <person name="Grigoriev I."/>
        </authorList>
    </citation>
    <scope>NUCLEOTIDE SEQUENCE</scope>
    <source>
        <strain evidence="1">CBS 161.51</strain>
    </source>
</reference>
<gene>
    <name evidence="1" type="ORF">EJ02DRAFT_455274</name>
</gene>